<gene>
    <name evidence="3" type="ORF">OTU49_005719</name>
</gene>
<dbReference type="CDD" id="cd00037">
    <property type="entry name" value="CLECT"/>
    <property type="match status" value="2"/>
</dbReference>
<sequence length="403" mass="45365">MASLTVAPSLFLLFFLFHTGGSMMVARCPVKWQQRGGTDQCYLIHSTGQARTFSDARDYCKAYNGDLVIIGSVAMKNWLSLAVAETGDVGQAAYVWVGAQYVDNAWKWIEIGEDVDTNVVQFEGTGEGSCAAFTANSKLIKQDCSQKLNFVCHRNITVPPPCDYDTGWEEMNKYCYKKSEVKNSWYDSLVNCEIEGGSLLTIETNIEQQMAIDLALDARDNVWIGLNEQGHAGQFTWVDGEESNYTHWKEGQPDLSYNGFGAAVVDKSDDDGHWVVEKVTDQYHYICKKVQGSCLPGWEVFEDSCYYFNTEEVDSLVWEDAKGICESVGASLVVLDTVAEDAFFYDHIPENDQLWLGLYSKPQDNLYWTDGTVMSSKNFSYMTTKDMNDAIQADEQQCVFFQI</sequence>
<proteinExistence type="predicted"/>
<evidence type="ECO:0000313" key="3">
    <source>
        <dbReference type="EMBL" id="KAK8734898.1"/>
    </source>
</evidence>
<dbReference type="SMART" id="SM00034">
    <property type="entry name" value="CLECT"/>
    <property type="match status" value="3"/>
</dbReference>
<reference evidence="3 4" key="1">
    <citation type="journal article" date="2024" name="BMC Genomics">
        <title>Genome assembly of redclaw crayfish (Cherax quadricarinatus) provides insights into its immune adaptation and hypoxia tolerance.</title>
        <authorList>
            <person name="Liu Z."/>
            <person name="Zheng J."/>
            <person name="Li H."/>
            <person name="Fang K."/>
            <person name="Wang S."/>
            <person name="He J."/>
            <person name="Zhou D."/>
            <person name="Weng S."/>
            <person name="Chi M."/>
            <person name="Gu Z."/>
            <person name="He J."/>
            <person name="Li F."/>
            <person name="Wang M."/>
        </authorList>
    </citation>
    <scope>NUCLEOTIDE SEQUENCE [LARGE SCALE GENOMIC DNA]</scope>
    <source>
        <strain evidence="3">ZL_2023a</strain>
    </source>
</reference>
<evidence type="ECO:0000256" key="1">
    <source>
        <dbReference type="SAM" id="SignalP"/>
    </source>
</evidence>
<feature type="domain" description="C-type lectin" evidence="2">
    <location>
        <begin position="301"/>
        <end position="403"/>
    </location>
</feature>
<keyword evidence="4" id="KW-1185">Reference proteome</keyword>
<evidence type="ECO:0000259" key="2">
    <source>
        <dbReference type="PROSITE" id="PS50041"/>
    </source>
</evidence>
<organism evidence="3 4">
    <name type="scientific">Cherax quadricarinatus</name>
    <name type="common">Australian red claw crayfish</name>
    <dbReference type="NCBI Taxonomy" id="27406"/>
    <lineage>
        <taxon>Eukaryota</taxon>
        <taxon>Metazoa</taxon>
        <taxon>Ecdysozoa</taxon>
        <taxon>Arthropoda</taxon>
        <taxon>Crustacea</taxon>
        <taxon>Multicrustacea</taxon>
        <taxon>Malacostraca</taxon>
        <taxon>Eumalacostraca</taxon>
        <taxon>Eucarida</taxon>
        <taxon>Decapoda</taxon>
        <taxon>Pleocyemata</taxon>
        <taxon>Astacidea</taxon>
        <taxon>Parastacoidea</taxon>
        <taxon>Parastacidae</taxon>
        <taxon>Cherax</taxon>
    </lineage>
</organism>
<dbReference type="PANTHER" id="PTHR22803">
    <property type="entry name" value="MANNOSE, PHOSPHOLIPASE, LECTIN RECEPTOR RELATED"/>
    <property type="match status" value="1"/>
</dbReference>
<dbReference type="Pfam" id="PF00059">
    <property type="entry name" value="Lectin_C"/>
    <property type="match status" value="3"/>
</dbReference>
<dbReference type="SUPFAM" id="SSF56436">
    <property type="entry name" value="C-type lectin-like"/>
    <property type="match status" value="3"/>
</dbReference>
<dbReference type="EMBL" id="JARKIK010000049">
    <property type="protein sequence ID" value="KAK8734898.1"/>
    <property type="molecule type" value="Genomic_DNA"/>
</dbReference>
<dbReference type="InterPro" id="IPR050111">
    <property type="entry name" value="C-type_lectin/snaclec_domain"/>
</dbReference>
<dbReference type="AlphaFoldDB" id="A0AAW0X4Q9"/>
<feature type="signal peptide" evidence="1">
    <location>
        <begin position="1"/>
        <end position="22"/>
    </location>
</feature>
<evidence type="ECO:0000313" key="4">
    <source>
        <dbReference type="Proteomes" id="UP001445076"/>
    </source>
</evidence>
<feature type="domain" description="C-type lectin" evidence="2">
    <location>
        <begin position="37"/>
        <end position="153"/>
    </location>
</feature>
<dbReference type="Proteomes" id="UP001445076">
    <property type="component" value="Unassembled WGS sequence"/>
</dbReference>
<keyword evidence="1" id="KW-0732">Signal</keyword>
<feature type="non-terminal residue" evidence="3">
    <location>
        <position position="403"/>
    </location>
</feature>
<dbReference type="InterPro" id="IPR016187">
    <property type="entry name" value="CTDL_fold"/>
</dbReference>
<dbReference type="PROSITE" id="PS50041">
    <property type="entry name" value="C_TYPE_LECTIN_2"/>
    <property type="match status" value="3"/>
</dbReference>
<dbReference type="Gene3D" id="3.10.100.10">
    <property type="entry name" value="Mannose-Binding Protein A, subunit A"/>
    <property type="match status" value="3"/>
</dbReference>
<dbReference type="InterPro" id="IPR016186">
    <property type="entry name" value="C-type_lectin-like/link_sf"/>
</dbReference>
<accession>A0AAW0X4Q9</accession>
<protein>
    <recommendedName>
        <fullName evidence="2">C-type lectin domain-containing protein</fullName>
    </recommendedName>
</protein>
<name>A0AAW0X4Q9_CHEQU</name>
<comment type="caution">
    <text evidence="3">The sequence shown here is derived from an EMBL/GenBank/DDBJ whole genome shotgun (WGS) entry which is preliminary data.</text>
</comment>
<dbReference type="InterPro" id="IPR001304">
    <property type="entry name" value="C-type_lectin-like"/>
</dbReference>
<feature type="domain" description="C-type lectin" evidence="2">
    <location>
        <begin position="171"/>
        <end position="288"/>
    </location>
</feature>
<feature type="chain" id="PRO_5043866925" description="C-type lectin domain-containing protein" evidence="1">
    <location>
        <begin position="23"/>
        <end position="403"/>
    </location>
</feature>